<evidence type="ECO:0000313" key="3">
    <source>
        <dbReference type="Proteomes" id="UP000299102"/>
    </source>
</evidence>
<organism evidence="2 3">
    <name type="scientific">Eumeta variegata</name>
    <name type="common">Bagworm moth</name>
    <name type="synonym">Eumeta japonica</name>
    <dbReference type="NCBI Taxonomy" id="151549"/>
    <lineage>
        <taxon>Eukaryota</taxon>
        <taxon>Metazoa</taxon>
        <taxon>Ecdysozoa</taxon>
        <taxon>Arthropoda</taxon>
        <taxon>Hexapoda</taxon>
        <taxon>Insecta</taxon>
        <taxon>Pterygota</taxon>
        <taxon>Neoptera</taxon>
        <taxon>Endopterygota</taxon>
        <taxon>Lepidoptera</taxon>
        <taxon>Glossata</taxon>
        <taxon>Ditrysia</taxon>
        <taxon>Tineoidea</taxon>
        <taxon>Psychidae</taxon>
        <taxon>Oiketicinae</taxon>
        <taxon>Eumeta</taxon>
    </lineage>
</organism>
<proteinExistence type="predicted"/>
<feature type="region of interest" description="Disordered" evidence="1">
    <location>
        <begin position="47"/>
        <end position="119"/>
    </location>
</feature>
<sequence>MRYLIPFPQFRRYLYRMSAALCRNARVVISDGRRRGRAHKTFIRQSAARTARRSPALRRDESAARHPLALNTHKSQAMRRRAGEWRGRQCAARPARRRPLAVSAPSAGPRPATVDAKGSRVQSLSASGVTLNAERAHLKFPAAEGGAALGPRAERSHISPPFGR</sequence>
<protein>
    <submittedName>
        <fullName evidence="2">Uncharacterized protein</fullName>
    </submittedName>
</protein>
<evidence type="ECO:0000256" key="1">
    <source>
        <dbReference type="SAM" id="MobiDB-lite"/>
    </source>
</evidence>
<evidence type="ECO:0000313" key="2">
    <source>
        <dbReference type="EMBL" id="GBP61380.1"/>
    </source>
</evidence>
<keyword evidence="3" id="KW-1185">Reference proteome</keyword>
<comment type="caution">
    <text evidence="2">The sequence shown here is derived from an EMBL/GenBank/DDBJ whole genome shotgun (WGS) entry which is preliminary data.</text>
</comment>
<reference evidence="2 3" key="1">
    <citation type="journal article" date="2019" name="Commun. Biol.">
        <title>The bagworm genome reveals a unique fibroin gene that provides high tensile strength.</title>
        <authorList>
            <person name="Kono N."/>
            <person name="Nakamura H."/>
            <person name="Ohtoshi R."/>
            <person name="Tomita M."/>
            <person name="Numata K."/>
            <person name="Arakawa K."/>
        </authorList>
    </citation>
    <scope>NUCLEOTIDE SEQUENCE [LARGE SCALE GENOMIC DNA]</scope>
</reference>
<name>A0A4C1XE49_EUMVA</name>
<dbReference type="AlphaFoldDB" id="A0A4C1XE49"/>
<dbReference type="Proteomes" id="UP000299102">
    <property type="component" value="Unassembled WGS sequence"/>
</dbReference>
<feature type="region of interest" description="Disordered" evidence="1">
    <location>
        <begin position="142"/>
        <end position="164"/>
    </location>
</feature>
<accession>A0A4C1XE49</accession>
<gene>
    <name evidence="2" type="ORF">EVAR_37910_1</name>
</gene>
<dbReference type="EMBL" id="BGZK01000813">
    <property type="protein sequence ID" value="GBP61380.1"/>
    <property type="molecule type" value="Genomic_DNA"/>
</dbReference>